<organism evidence="2 3">
    <name type="scientific">Nonomuraea africana</name>
    <dbReference type="NCBI Taxonomy" id="46171"/>
    <lineage>
        <taxon>Bacteria</taxon>
        <taxon>Bacillati</taxon>
        <taxon>Actinomycetota</taxon>
        <taxon>Actinomycetes</taxon>
        <taxon>Streptosporangiales</taxon>
        <taxon>Streptosporangiaceae</taxon>
        <taxon>Nonomuraea</taxon>
    </lineage>
</organism>
<name>A0ABR9KDH1_9ACTN</name>
<evidence type="ECO:0000256" key="1">
    <source>
        <dbReference type="SAM" id="SignalP"/>
    </source>
</evidence>
<evidence type="ECO:0000313" key="3">
    <source>
        <dbReference type="Proteomes" id="UP000661607"/>
    </source>
</evidence>
<feature type="signal peptide" evidence="1">
    <location>
        <begin position="1"/>
        <end position="20"/>
    </location>
</feature>
<reference evidence="2 3" key="1">
    <citation type="submission" date="2020-10" db="EMBL/GenBank/DDBJ databases">
        <title>Sequencing the genomes of 1000 actinobacteria strains.</title>
        <authorList>
            <person name="Klenk H.-P."/>
        </authorList>
    </citation>
    <scope>NUCLEOTIDE SEQUENCE [LARGE SCALE GENOMIC DNA]</scope>
    <source>
        <strain evidence="2 3">DSM 43748</strain>
    </source>
</reference>
<dbReference type="EMBL" id="JADBEF010000001">
    <property type="protein sequence ID" value="MBE1559875.1"/>
    <property type="molecule type" value="Genomic_DNA"/>
</dbReference>
<accession>A0ABR9KDH1</accession>
<feature type="chain" id="PRO_5046736848" description="Outer membrane lipoprotein-sorting protein" evidence="1">
    <location>
        <begin position="21"/>
        <end position="254"/>
    </location>
</feature>
<keyword evidence="1" id="KW-0732">Signal</keyword>
<gene>
    <name evidence="2" type="ORF">H4W81_002654</name>
</gene>
<proteinExistence type="predicted"/>
<keyword evidence="3" id="KW-1185">Reference proteome</keyword>
<evidence type="ECO:0008006" key="4">
    <source>
        <dbReference type="Google" id="ProtNLM"/>
    </source>
</evidence>
<evidence type="ECO:0000313" key="2">
    <source>
        <dbReference type="EMBL" id="MBE1559875.1"/>
    </source>
</evidence>
<protein>
    <recommendedName>
        <fullName evidence="4">Outer membrane lipoprotein-sorting protein</fullName>
    </recommendedName>
</protein>
<sequence length="254" mass="27322">MKQIVGALLAGVLIVTPAQAAVTPADPVPALKSRVAAGRGVMFTDVTSFVELSGKTKVMNRRGTLQYGKSGFAASDISVIVADQDKVSTVFADERAITVGKVSYRKGGPLAPRLPKGKSWIKINKPVPVGVSGAFSQPVNAAEPETLKALTSMGRRTGLTYTGNITFQQLSKISPWARVSLPSRRGEELIRYTLTLGSDNLPRKLVTTYLAEGHWLGRSNEGDEVHHETVYKGWGGRYTITPPPASQVYSSKQQ</sequence>
<dbReference type="RefSeq" id="WP_192775067.1">
    <property type="nucleotide sequence ID" value="NZ_BAAASY010000027.1"/>
</dbReference>
<dbReference type="Proteomes" id="UP000661607">
    <property type="component" value="Unassembled WGS sequence"/>
</dbReference>
<comment type="caution">
    <text evidence="2">The sequence shown here is derived from an EMBL/GenBank/DDBJ whole genome shotgun (WGS) entry which is preliminary data.</text>
</comment>